<dbReference type="SMART" id="SM00903">
    <property type="entry name" value="Flavin_Reduct"/>
    <property type="match status" value="1"/>
</dbReference>
<dbReference type="GO" id="GO:0010181">
    <property type="term" value="F:FMN binding"/>
    <property type="evidence" value="ECO:0007669"/>
    <property type="project" value="InterPro"/>
</dbReference>
<evidence type="ECO:0000313" key="3">
    <source>
        <dbReference type="EMBL" id="SBW17655.1"/>
    </source>
</evidence>
<dbReference type="AlphaFoldDB" id="A0A1C3NTG2"/>
<dbReference type="GO" id="GO:0042602">
    <property type="term" value="F:riboflavin reductase (NADPH) activity"/>
    <property type="evidence" value="ECO:0007669"/>
    <property type="project" value="TreeGrafter"/>
</dbReference>
<dbReference type="EMBL" id="FLUV01000129">
    <property type="protein sequence ID" value="SBW17655.1"/>
    <property type="molecule type" value="Genomic_DNA"/>
</dbReference>
<dbReference type="InterPro" id="IPR012349">
    <property type="entry name" value="Split_barrel_FMN-bd"/>
</dbReference>
<dbReference type="Proteomes" id="UP000199013">
    <property type="component" value="Unassembled WGS sequence"/>
</dbReference>
<feature type="domain" description="Flavin reductase like" evidence="2">
    <location>
        <begin position="1"/>
        <end position="136"/>
    </location>
</feature>
<proteinExistence type="predicted"/>
<keyword evidence="1" id="KW-0560">Oxidoreductase</keyword>
<accession>A0A1C3NTG2</accession>
<dbReference type="PANTHER" id="PTHR30466:SF1">
    <property type="entry name" value="FMN REDUCTASE (NADH) RUTF"/>
    <property type="match status" value="1"/>
</dbReference>
<dbReference type="PANTHER" id="PTHR30466">
    <property type="entry name" value="FLAVIN REDUCTASE"/>
    <property type="match status" value="1"/>
</dbReference>
<keyword evidence="4" id="KW-1185">Reference proteome</keyword>
<evidence type="ECO:0000256" key="1">
    <source>
        <dbReference type="ARBA" id="ARBA00023002"/>
    </source>
</evidence>
<name>A0A1C3NTG2_9ACTN</name>
<evidence type="ECO:0000313" key="4">
    <source>
        <dbReference type="Proteomes" id="UP000199013"/>
    </source>
</evidence>
<sequence>MVTLEGVSGPVGFTATSVASLSLEPPLISLSVASTSSSWPALLVADTVVVHLLSDRQRDTAHRFATKGVDRFAPPTRWTRLPTGEPLLVDAEAWVRARLEHRVATGDHRLLVARVLQAHTGDDVTPLIYHDGRYGTFTESDTE</sequence>
<reference evidence="4" key="1">
    <citation type="submission" date="2016-02" db="EMBL/GenBank/DDBJ databases">
        <authorList>
            <person name="Wibberg D."/>
        </authorList>
    </citation>
    <scope>NUCLEOTIDE SEQUENCE [LARGE SCALE GENOMIC DNA]</scope>
</reference>
<dbReference type="SUPFAM" id="SSF50475">
    <property type="entry name" value="FMN-binding split barrel"/>
    <property type="match status" value="1"/>
</dbReference>
<dbReference type="Gene3D" id="2.30.110.10">
    <property type="entry name" value="Electron Transport, Fmn-binding Protein, Chain A"/>
    <property type="match status" value="1"/>
</dbReference>
<gene>
    <name evidence="3" type="ORF">FDG2_0316</name>
</gene>
<protein>
    <submittedName>
        <fullName evidence="3">Flavin reductase domain-containing FMN-binding protein</fullName>
    </submittedName>
</protein>
<dbReference type="InterPro" id="IPR050268">
    <property type="entry name" value="NADH-dep_flavin_reductase"/>
</dbReference>
<dbReference type="Pfam" id="PF01613">
    <property type="entry name" value="Flavin_Reduct"/>
    <property type="match status" value="1"/>
</dbReference>
<evidence type="ECO:0000259" key="2">
    <source>
        <dbReference type="SMART" id="SM00903"/>
    </source>
</evidence>
<organism evidence="3 4">
    <name type="scientific">Candidatus Protofrankia californiensis</name>
    <dbReference type="NCBI Taxonomy" id="1839754"/>
    <lineage>
        <taxon>Bacteria</taxon>
        <taxon>Bacillati</taxon>
        <taxon>Actinomycetota</taxon>
        <taxon>Actinomycetes</taxon>
        <taxon>Frankiales</taxon>
        <taxon>Frankiaceae</taxon>
        <taxon>Protofrankia</taxon>
    </lineage>
</organism>
<dbReference type="InterPro" id="IPR002563">
    <property type="entry name" value="Flavin_Rdtase-like_dom"/>
</dbReference>
<dbReference type="GO" id="GO:0006208">
    <property type="term" value="P:pyrimidine nucleobase catabolic process"/>
    <property type="evidence" value="ECO:0007669"/>
    <property type="project" value="TreeGrafter"/>
</dbReference>